<dbReference type="InterPro" id="IPR043038">
    <property type="entry name" value="VbhA_sf"/>
</dbReference>
<gene>
    <name evidence="3" type="ORF">ACFSR9_13160</name>
</gene>
<feature type="domain" description="Antitoxin VbhA" evidence="2">
    <location>
        <begin position="25"/>
        <end position="70"/>
    </location>
</feature>
<name>A0ABW5P8D2_9DEIO</name>
<dbReference type="EMBL" id="JBHUMK010000061">
    <property type="protein sequence ID" value="MFD2610377.1"/>
    <property type="molecule type" value="Genomic_DNA"/>
</dbReference>
<protein>
    <submittedName>
        <fullName evidence="3">Antitoxin VbhA family protein</fullName>
    </submittedName>
</protein>
<accession>A0ABW5P8D2</accession>
<dbReference type="CDD" id="cd11586">
    <property type="entry name" value="VbhA_like"/>
    <property type="match status" value="1"/>
</dbReference>
<evidence type="ECO:0000256" key="1">
    <source>
        <dbReference type="SAM" id="MobiDB-lite"/>
    </source>
</evidence>
<dbReference type="RefSeq" id="WP_386846512.1">
    <property type="nucleotide sequence ID" value="NZ_JBHUMK010000061.1"/>
</dbReference>
<dbReference type="InterPro" id="IPR033788">
    <property type="entry name" value="VbhA-like"/>
</dbReference>
<dbReference type="Gene3D" id="1.10.8.1050">
    <property type="entry name" value="Antitoxin VbhA-like"/>
    <property type="match status" value="1"/>
</dbReference>
<evidence type="ECO:0000313" key="4">
    <source>
        <dbReference type="Proteomes" id="UP001597475"/>
    </source>
</evidence>
<sequence length="77" mass="8593">MTTQKQNWSAGSTAPSITAAERERRAKSVHSSRQSQRIEGGDISPFAQALSQQYIEGKLTTDEMRELILQHYGVTVK</sequence>
<evidence type="ECO:0000313" key="3">
    <source>
        <dbReference type="EMBL" id="MFD2610377.1"/>
    </source>
</evidence>
<evidence type="ECO:0000259" key="2">
    <source>
        <dbReference type="Pfam" id="PF18495"/>
    </source>
</evidence>
<comment type="caution">
    <text evidence="3">The sequence shown here is derived from an EMBL/GenBank/DDBJ whole genome shotgun (WGS) entry which is preliminary data.</text>
</comment>
<reference evidence="4" key="1">
    <citation type="journal article" date="2019" name="Int. J. Syst. Evol. Microbiol.">
        <title>The Global Catalogue of Microorganisms (GCM) 10K type strain sequencing project: providing services to taxonomists for standard genome sequencing and annotation.</title>
        <authorList>
            <consortium name="The Broad Institute Genomics Platform"/>
            <consortium name="The Broad Institute Genome Sequencing Center for Infectious Disease"/>
            <person name="Wu L."/>
            <person name="Ma J."/>
        </authorList>
    </citation>
    <scope>NUCLEOTIDE SEQUENCE [LARGE SCALE GENOMIC DNA]</scope>
    <source>
        <strain evidence="4">KCTC 33842</strain>
    </source>
</reference>
<dbReference type="InterPro" id="IPR041535">
    <property type="entry name" value="VbhA"/>
</dbReference>
<feature type="region of interest" description="Disordered" evidence="1">
    <location>
        <begin position="1"/>
        <end position="43"/>
    </location>
</feature>
<keyword evidence="4" id="KW-1185">Reference proteome</keyword>
<organism evidence="3 4">
    <name type="scientific">Deinococcus taklimakanensis</name>
    <dbReference type="NCBI Taxonomy" id="536443"/>
    <lineage>
        <taxon>Bacteria</taxon>
        <taxon>Thermotogati</taxon>
        <taxon>Deinococcota</taxon>
        <taxon>Deinococci</taxon>
        <taxon>Deinococcales</taxon>
        <taxon>Deinococcaceae</taxon>
        <taxon>Deinococcus</taxon>
    </lineage>
</organism>
<feature type="compositionally biased region" description="Polar residues" evidence="1">
    <location>
        <begin position="1"/>
        <end position="16"/>
    </location>
</feature>
<dbReference type="Proteomes" id="UP001597475">
    <property type="component" value="Unassembled WGS sequence"/>
</dbReference>
<proteinExistence type="predicted"/>
<dbReference type="Pfam" id="PF18495">
    <property type="entry name" value="VbhA"/>
    <property type="match status" value="1"/>
</dbReference>